<proteinExistence type="inferred from homology"/>
<keyword evidence="6" id="KW-0408">Iron</keyword>
<evidence type="ECO:0000259" key="9">
    <source>
        <dbReference type="PROSITE" id="PS51405"/>
    </source>
</evidence>
<dbReference type="GO" id="GO:0046872">
    <property type="term" value="F:metal ion binding"/>
    <property type="evidence" value="ECO:0007669"/>
    <property type="project" value="UniProtKB-KW"/>
</dbReference>
<evidence type="ECO:0000313" key="10">
    <source>
        <dbReference type="EMBL" id="TIA89456.1"/>
    </source>
</evidence>
<feature type="compositionally biased region" description="Low complexity" evidence="8">
    <location>
        <begin position="1"/>
        <end position="16"/>
    </location>
</feature>
<dbReference type="PROSITE" id="PS51405">
    <property type="entry name" value="HEME_HALOPEROXIDASE"/>
    <property type="match status" value="1"/>
</dbReference>
<dbReference type="AlphaFoldDB" id="A0A4T0FRF8"/>
<keyword evidence="2" id="KW-0575">Peroxidase</keyword>
<sequence>MSSAEAAQSAQSAQSAPPTTPHVSACEDYEVKKFLGFWNKLKGAITLPAKLLPFIILHTLDPVLFLLNIFTLPFPRAKPETQHKWTTADKLLAKACQLSGWGKITESDKKMILSALNNYNAPGDEDSRSPCPGLNAMANHGFIPRHGKHVSLSVICLAIKKTYDFAPTFAYQLTSAAGFISKSSGDGKTWIDLNDIAAPNVIEHDASLLRHDRMFQPDQGPPAVDLCERTLQFAHPAKQPGAPGKKGQNCLNTESMSKALYERRLICSSNDDPQRESKVRNGQYFLPGKLKIFGAGNSAIPLILWDGREDYLRPFFVEERLAYREGWHPYTRESPAGFFGLSFLYFMLVFAKIEHGVGSIFPKKKKE</sequence>
<reference evidence="10 11" key="1">
    <citation type="submission" date="2019-03" db="EMBL/GenBank/DDBJ databases">
        <title>Sequencing 23 genomes of Wallemia ichthyophaga.</title>
        <authorList>
            <person name="Gostincar C."/>
        </authorList>
    </citation>
    <scope>NUCLEOTIDE SEQUENCE [LARGE SCALE GENOMIC DNA]</scope>
    <source>
        <strain evidence="10 11">EXF-5753</strain>
    </source>
</reference>
<dbReference type="PANTHER" id="PTHR33577">
    <property type="entry name" value="STERIGMATOCYSTIN BIOSYNTHESIS PEROXIDASE STCC-RELATED"/>
    <property type="match status" value="1"/>
</dbReference>
<evidence type="ECO:0000256" key="8">
    <source>
        <dbReference type="SAM" id="MobiDB-lite"/>
    </source>
</evidence>
<evidence type="ECO:0000256" key="3">
    <source>
        <dbReference type="ARBA" id="ARBA00022617"/>
    </source>
</evidence>
<keyword evidence="11" id="KW-1185">Reference proteome</keyword>
<organism evidence="10 11">
    <name type="scientific">Wallemia hederae</name>
    <dbReference type="NCBI Taxonomy" id="1540922"/>
    <lineage>
        <taxon>Eukaryota</taxon>
        <taxon>Fungi</taxon>
        <taxon>Dikarya</taxon>
        <taxon>Basidiomycota</taxon>
        <taxon>Wallemiomycotina</taxon>
        <taxon>Wallemiomycetes</taxon>
        <taxon>Wallemiales</taxon>
        <taxon>Wallemiaceae</taxon>
        <taxon>Wallemia</taxon>
    </lineage>
</organism>
<name>A0A4T0FRF8_9BASI</name>
<accession>A0A4T0FRF8</accession>
<dbReference type="InterPro" id="IPR036851">
    <property type="entry name" value="Chloroperoxidase-like_sf"/>
</dbReference>
<comment type="caution">
    <text evidence="10">The sequence shown here is derived from an EMBL/GenBank/DDBJ whole genome shotgun (WGS) entry which is preliminary data.</text>
</comment>
<dbReference type="EMBL" id="SPNW01000027">
    <property type="protein sequence ID" value="TIA89456.1"/>
    <property type="molecule type" value="Genomic_DNA"/>
</dbReference>
<dbReference type="Proteomes" id="UP000310189">
    <property type="component" value="Unassembled WGS sequence"/>
</dbReference>
<dbReference type="Gene3D" id="1.10.489.10">
    <property type="entry name" value="Chloroperoxidase-like"/>
    <property type="match status" value="1"/>
</dbReference>
<dbReference type="Pfam" id="PF01328">
    <property type="entry name" value="Peroxidase_2"/>
    <property type="match status" value="1"/>
</dbReference>
<dbReference type="InterPro" id="IPR000028">
    <property type="entry name" value="Chloroperoxidase"/>
</dbReference>
<comment type="cofactor">
    <cofactor evidence="1">
        <name>heme b</name>
        <dbReference type="ChEBI" id="CHEBI:60344"/>
    </cofactor>
</comment>
<dbReference type="SUPFAM" id="SSF47571">
    <property type="entry name" value="Cloroperoxidase"/>
    <property type="match status" value="1"/>
</dbReference>
<evidence type="ECO:0000313" key="11">
    <source>
        <dbReference type="Proteomes" id="UP000310189"/>
    </source>
</evidence>
<keyword evidence="5" id="KW-0560">Oxidoreductase</keyword>
<evidence type="ECO:0000256" key="7">
    <source>
        <dbReference type="ARBA" id="ARBA00025795"/>
    </source>
</evidence>
<evidence type="ECO:0000256" key="5">
    <source>
        <dbReference type="ARBA" id="ARBA00023002"/>
    </source>
</evidence>
<comment type="similarity">
    <text evidence="7">Belongs to the chloroperoxidase family.</text>
</comment>
<evidence type="ECO:0000256" key="4">
    <source>
        <dbReference type="ARBA" id="ARBA00022723"/>
    </source>
</evidence>
<evidence type="ECO:0000256" key="6">
    <source>
        <dbReference type="ARBA" id="ARBA00023004"/>
    </source>
</evidence>
<keyword evidence="4" id="KW-0479">Metal-binding</keyword>
<feature type="domain" description="Heme haloperoxidase family profile" evidence="9">
    <location>
        <begin position="115"/>
        <end position="345"/>
    </location>
</feature>
<evidence type="ECO:0000256" key="1">
    <source>
        <dbReference type="ARBA" id="ARBA00001970"/>
    </source>
</evidence>
<keyword evidence="3" id="KW-0349">Heme</keyword>
<dbReference type="GO" id="GO:0004601">
    <property type="term" value="F:peroxidase activity"/>
    <property type="evidence" value="ECO:0007669"/>
    <property type="project" value="UniProtKB-KW"/>
</dbReference>
<gene>
    <name evidence="10" type="ORF">E3P99_02064</name>
</gene>
<evidence type="ECO:0000256" key="2">
    <source>
        <dbReference type="ARBA" id="ARBA00022559"/>
    </source>
</evidence>
<dbReference type="PANTHER" id="PTHR33577:SF18">
    <property type="entry name" value="HEME HALOPEROXIDASE FAMILY PROFILE DOMAIN-CONTAINING PROTEIN"/>
    <property type="match status" value="1"/>
</dbReference>
<protein>
    <recommendedName>
        <fullName evidence="9">Heme haloperoxidase family profile domain-containing protein</fullName>
    </recommendedName>
</protein>
<dbReference type="OrthoDB" id="407298at2759"/>
<feature type="region of interest" description="Disordered" evidence="8">
    <location>
        <begin position="1"/>
        <end position="22"/>
    </location>
</feature>